<feature type="domain" description="Cytochrome c" evidence="7">
    <location>
        <begin position="34"/>
        <end position="115"/>
    </location>
</feature>
<evidence type="ECO:0000313" key="11">
    <source>
        <dbReference type="Proteomes" id="UP000182998"/>
    </source>
</evidence>
<dbReference type="PANTHER" id="PTHR40942">
    <property type="match status" value="1"/>
</dbReference>
<dbReference type="RefSeq" id="WP_045099502.1">
    <property type="nucleotide sequence ID" value="NZ_CP020614.1"/>
</dbReference>
<dbReference type="STRING" id="451.B6N58_06365"/>
<dbReference type="Proteomes" id="UP000032414">
    <property type="component" value="Chromosome I"/>
</dbReference>
<dbReference type="PATRIC" id="fig|451.8.peg.1374"/>
<keyword evidence="1" id="KW-0813">Transport</keyword>
<accession>A0A098GFI3</accession>
<reference evidence="10" key="1">
    <citation type="submission" date="2014-09" db="EMBL/GenBank/DDBJ databases">
        <authorList>
            <person name="Gomez-Valero L."/>
        </authorList>
    </citation>
    <scope>NUCLEOTIDE SEQUENCE [LARGE SCALE GENOMIC DNA]</scope>
    <source>
        <strain evidence="10">ATCC33218</strain>
    </source>
</reference>
<reference evidence="9 11" key="3">
    <citation type="submission" date="2016-10" db="EMBL/GenBank/DDBJ databases">
        <authorList>
            <person name="Varghese N."/>
            <person name="Submissions S."/>
        </authorList>
    </citation>
    <scope>NUCLEOTIDE SEQUENCE [LARGE SCALE GENOMIC DNA]</scope>
    <source>
        <strain evidence="9 11">ATCC 33218</strain>
    </source>
</reference>
<gene>
    <name evidence="8" type="ORF">LMI_1929</name>
    <name evidence="9" type="ORF">SAMN02982997_01431</name>
</gene>
<evidence type="ECO:0000313" key="8">
    <source>
        <dbReference type="EMBL" id="CEG61218.1"/>
    </source>
</evidence>
<keyword evidence="2 6" id="KW-0349">Heme</keyword>
<dbReference type="Pfam" id="PF13442">
    <property type="entry name" value="Cytochrome_CBB3"/>
    <property type="match status" value="1"/>
</dbReference>
<dbReference type="EMBL" id="LN614830">
    <property type="protein sequence ID" value="CEG61218.1"/>
    <property type="molecule type" value="Genomic_DNA"/>
</dbReference>
<proteinExistence type="predicted"/>
<dbReference type="Gene3D" id="1.10.760.10">
    <property type="entry name" value="Cytochrome c-like domain"/>
    <property type="match status" value="1"/>
</dbReference>
<name>A0A098GFI3_LEGMI</name>
<dbReference type="HOGENOM" id="CLU_082349_3_1_6"/>
<dbReference type="KEGG" id="tmc:LMI_1929"/>
<dbReference type="GO" id="GO:0009055">
    <property type="term" value="F:electron transfer activity"/>
    <property type="evidence" value="ECO:0007669"/>
    <property type="project" value="InterPro"/>
</dbReference>
<reference evidence="8" key="2">
    <citation type="submission" date="2014-09" db="EMBL/GenBank/DDBJ databases">
        <authorList>
            <person name="GOMEZ-VALERO Laura"/>
        </authorList>
    </citation>
    <scope>NUCLEOTIDE SEQUENCE</scope>
    <source>
        <strain evidence="8">ATCC33218</strain>
    </source>
</reference>
<keyword evidence="11" id="KW-1185">Reference proteome</keyword>
<keyword evidence="3 6" id="KW-0479">Metal-binding</keyword>
<dbReference type="GO" id="GO:0005506">
    <property type="term" value="F:iron ion binding"/>
    <property type="evidence" value="ECO:0007669"/>
    <property type="project" value="InterPro"/>
</dbReference>
<evidence type="ECO:0000256" key="5">
    <source>
        <dbReference type="ARBA" id="ARBA00023004"/>
    </source>
</evidence>
<sequence>MFRMLGFVVLGCLSFCHPQASQHHPQEFLQSIKGSKEEGKQIVQHFCASCHASNPLIPLGAPRIGEKDDWTPRIKQGINSMFSHTEEGFNAMPARGGCFECSDEQLMLAILFMLPESLREEVLVKKKITK</sequence>
<keyword evidence="5 6" id="KW-0408">Iron</keyword>
<keyword evidence="4" id="KW-0249">Electron transport</keyword>
<evidence type="ECO:0000259" key="7">
    <source>
        <dbReference type="PROSITE" id="PS51007"/>
    </source>
</evidence>
<evidence type="ECO:0000256" key="6">
    <source>
        <dbReference type="PROSITE-ProRule" id="PRU00433"/>
    </source>
</evidence>
<dbReference type="OrthoDB" id="9814708at2"/>
<evidence type="ECO:0000256" key="4">
    <source>
        <dbReference type="ARBA" id="ARBA00022982"/>
    </source>
</evidence>
<dbReference type="InterPro" id="IPR036909">
    <property type="entry name" value="Cyt_c-like_dom_sf"/>
</dbReference>
<dbReference type="InterPro" id="IPR002323">
    <property type="entry name" value="Cyt_CIE"/>
</dbReference>
<dbReference type="GO" id="GO:0020037">
    <property type="term" value="F:heme binding"/>
    <property type="evidence" value="ECO:0007669"/>
    <property type="project" value="InterPro"/>
</dbReference>
<dbReference type="EMBL" id="FMVN01000006">
    <property type="protein sequence ID" value="SCY33178.1"/>
    <property type="molecule type" value="Genomic_DNA"/>
</dbReference>
<evidence type="ECO:0000313" key="9">
    <source>
        <dbReference type="EMBL" id="SCY33178.1"/>
    </source>
</evidence>
<dbReference type="AlphaFoldDB" id="A0A098GFI3"/>
<protein>
    <submittedName>
        <fullName evidence="9">Cytochrome C oxidase, cbb3-type, subunit III</fullName>
    </submittedName>
    <submittedName>
        <fullName evidence="8">Cytochrome c5</fullName>
    </submittedName>
</protein>
<dbReference type="SUPFAM" id="SSF46626">
    <property type="entry name" value="Cytochrome c"/>
    <property type="match status" value="1"/>
</dbReference>
<evidence type="ECO:0000256" key="1">
    <source>
        <dbReference type="ARBA" id="ARBA00022448"/>
    </source>
</evidence>
<dbReference type="PANTHER" id="PTHR40942:SF4">
    <property type="entry name" value="CYTOCHROME C5"/>
    <property type="match status" value="1"/>
</dbReference>
<evidence type="ECO:0000256" key="3">
    <source>
        <dbReference type="ARBA" id="ARBA00022723"/>
    </source>
</evidence>
<organism evidence="8 10">
    <name type="scientific">Legionella micdadei</name>
    <name type="common">Tatlockia micdadei</name>
    <dbReference type="NCBI Taxonomy" id="451"/>
    <lineage>
        <taxon>Bacteria</taxon>
        <taxon>Pseudomonadati</taxon>
        <taxon>Pseudomonadota</taxon>
        <taxon>Gammaproteobacteria</taxon>
        <taxon>Legionellales</taxon>
        <taxon>Legionellaceae</taxon>
        <taxon>Legionella</taxon>
    </lineage>
</organism>
<evidence type="ECO:0000256" key="2">
    <source>
        <dbReference type="ARBA" id="ARBA00022617"/>
    </source>
</evidence>
<evidence type="ECO:0000313" key="10">
    <source>
        <dbReference type="Proteomes" id="UP000032414"/>
    </source>
</evidence>
<dbReference type="PROSITE" id="PS51007">
    <property type="entry name" value="CYTC"/>
    <property type="match status" value="1"/>
</dbReference>
<dbReference type="InterPro" id="IPR009056">
    <property type="entry name" value="Cyt_c-like_dom"/>
</dbReference>
<dbReference type="Proteomes" id="UP000182998">
    <property type="component" value="Unassembled WGS sequence"/>
</dbReference>
<dbReference type="PRINTS" id="PR00607">
    <property type="entry name" value="CYTCHROMECIE"/>
</dbReference>